<dbReference type="CDD" id="cd21206">
    <property type="entry name" value="CH_IQGAP"/>
    <property type="match status" value="1"/>
</dbReference>
<evidence type="ECO:0000259" key="2">
    <source>
        <dbReference type="PROSITE" id="PS50018"/>
    </source>
</evidence>
<dbReference type="SUPFAM" id="SSF47576">
    <property type="entry name" value="Calponin-homology domain, CH-domain"/>
    <property type="match status" value="1"/>
</dbReference>
<dbReference type="InterPro" id="IPR000593">
    <property type="entry name" value="RasGAP_C"/>
</dbReference>
<dbReference type="InterPro" id="IPR008936">
    <property type="entry name" value="Rho_GTPase_activation_prot"/>
</dbReference>
<reference evidence="5" key="2">
    <citation type="submission" date="2015-01" db="EMBL/GenBank/DDBJ databases">
        <title>Evolutionary Origins and Diversification of the Mycorrhizal Mutualists.</title>
        <authorList>
            <consortium name="DOE Joint Genome Institute"/>
            <consortium name="Mycorrhizal Genomics Consortium"/>
            <person name="Kohler A."/>
            <person name="Kuo A."/>
            <person name="Nagy L.G."/>
            <person name="Floudas D."/>
            <person name="Copeland A."/>
            <person name="Barry K.W."/>
            <person name="Cichocki N."/>
            <person name="Veneault-Fourrey C."/>
            <person name="LaButti K."/>
            <person name="Lindquist E.A."/>
            <person name="Lipzen A."/>
            <person name="Lundell T."/>
            <person name="Morin E."/>
            <person name="Murat C."/>
            <person name="Riley R."/>
            <person name="Ohm R."/>
            <person name="Sun H."/>
            <person name="Tunlid A."/>
            <person name="Henrissat B."/>
            <person name="Grigoriev I.V."/>
            <person name="Hibbett D.S."/>
            <person name="Martin F."/>
        </authorList>
    </citation>
    <scope>NUCLEOTIDE SEQUENCE [LARGE SCALE GENOMIC DNA]</scope>
    <source>
        <strain evidence="5">MAFF 305830</strain>
    </source>
</reference>
<dbReference type="PANTHER" id="PTHR14149">
    <property type="entry name" value="RAS GTPASE-ACTIVATING PROTEIN WITH IQ MOTIF"/>
    <property type="match status" value="1"/>
</dbReference>
<evidence type="ECO:0008006" key="6">
    <source>
        <dbReference type="Google" id="ProtNLM"/>
    </source>
</evidence>
<organism evidence="4 5">
    <name type="scientific">Serendipita vermifera MAFF 305830</name>
    <dbReference type="NCBI Taxonomy" id="933852"/>
    <lineage>
        <taxon>Eukaryota</taxon>
        <taxon>Fungi</taxon>
        <taxon>Dikarya</taxon>
        <taxon>Basidiomycota</taxon>
        <taxon>Agaricomycotina</taxon>
        <taxon>Agaricomycetes</taxon>
        <taxon>Sebacinales</taxon>
        <taxon>Serendipitaceae</taxon>
        <taxon>Serendipita</taxon>
    </lineage>
</organism>
<dbReference type="SUPFAM" id="SSF143885">
    <property type="entry name" value="RGC domain-like"/>
    <property type="match status" value="1"/>
</dbReference>
<dbReference type="GO" id="GO:0005516">
    <property type="term" value="F:calmodulin binding"/>
    <property type="evidence" value="ECO:0007669"/>
    <property type="project" value="TreeGrafter"/>
</dbReference>
<dbReference type="Proteomes" id="UP000054097">
    <property type="component" value="Unassembled WGS sequence"/>
</dbReference>
<dbReference type="SUPFAM" id="SSF48350">
    <property type="entry name" value="GTPase activation domain, GAP"/>
    <property type="match status" value="1"/>
</dbReference>
<dbReference type="GO" id="GO:0051015">
    <property type="term" value="F:actin filament binding"/>
    <property type="evidence" value="ECO:0007669"/>
    <property type="project" value="TreeGrafter"/>
</dbReference>
<dbReference type="Pfam" id="PF00616">
    <property type="entry name" value="RasGAP"/>
    <property type="match status" value="1"/>
</dbReference>
<dbReference type="PROSITE" id="PS50096">
    <property type="entry name" value="IQ"/>
    <property type="match status" value="8"/>
</dbReference>
<feature type="coiled-coil region" evidence="1">
    <location>
        <begin position="1241"/>
        <end position="1268"/>
    </location>
</feature>
<sequence length="1411" mass="161407">MSFPSLSSGEDVAGIPGRLHLSRNASAPVTPLKTRPMSGLWADVQRSHLQAYEYMCHIGEAQQWIEGCLGEELGFGVVEMDEGLRNGVVLARLAQIWDGASVRKIFDDPRLKLGWRHTDNINHFLVFVRKVGLPECFIFIVTDLYDKKNIPKVIYCIHALSHLLARRGMANRIGNLVGRLQFTDDQLQQTQKGLKAAGVPMPNFGDIGRELAKEINEEVEQEVETEDERRDRMLLEVEDSIVSFQTLCRQYLARQALATQKARLKLAERNIIKLQALARGALLRRLLARRRNQQRGLTSWAAKLQAIQSQARGVLVRRRTQKLKVGLRTSSMSILKLQSIARAKIAKNQHSQLTKVLHHPKVIKNVVGLQAAARGALERQRQARLLYALQRAEPSVIGLQAHIRAALVRRRLRAQLARLHDARDVVVLIQAACRAFMARKRMLNLIRGLRRATSGIVALQTLARAKMVQVARKELSKTLAKTQVIVAVNNFQTLARAALVRKQHREQQKQLDFVAPDIVGFQAMVRAALVRNEYWAWRDHLHRSQLEAIYLQSLCRGLLQRRKFQNKLKHYRDNLHKVVKIQSLFRANQQREQYKQLTLGKNVNVSTIKNFVHLLDDSETDFQEEVEVEELRKRVVEAIRENQQLETDVSELDVKIALVVQNVKSFEEVVKARKRHGADSAAAHAARASVLAAHGDPFAGPNTLDQTTRRKLELYQQLFYLLQTKSEYLSRLFFRLSRIDVPDKTKRVAERVVLTLFGYGQDRREDFLLLKLFQMSIQEEFMAGQTIEQVASAHPMYINIAFNYVRPKQVTFVKEALQEVIRTVVDQEELDLESDPVVIYRARINLEEMRTGMRSRKPLDVDYVQALADFDTRTEFIHHLQKLLAATKDFVAAITSSTKRVPYSVRYMARETLAALTMRFPDQPEEVYAAAVGRLVYYRYINPAIVTPETFDLVPSTISAQARKNLGEISALLTQVTSGALFGDESPWMMSINTFVEVASKQMGDWFLEVADVDSAEAQYHAHEFLDATVQPKPIYISPNEVYAMHGLLLRNLDALAASRDDPLHSILTELDGVPNFGDDGSYELHDARDKAITLELTNRFAVVRDDQAELKALWVRAKRGVLAILRVQPAKDLVESLMQPVTDDHELLWEEIIDTEMTAERMRQRNRRMASTTQADSSYRLEDIRTQSFRDVKAHAIFFLLELEKQGKVTRQDGYQEVLNAIASDVRSKHRKRLQRQQEKASMREALQHLKERKKSFEEQIKSYHDYVDMAMTTMQKGKGPKRRFVMPFTKQYFHLRDLQRSGHQPQFGSFKYSAQDLYMKGILLSIDQFSPRQFDRINIVISSNKIGIFTIEVFNSAHGGPDGSTLIAATDVRMEDLLQAQFENKVSLALFDGMAKMNLNLLLYQINKK</sequence>
<feature type="coiled-coil region" evidence="1">
    <location>
        <begin position="209"/>
        <end position="277"/>
    </location>
</feature>
<name>A0A0C2XX19_SERVB</name>
<accession>A0A0C2XX19</accession>
<dbReference type="Pfam" id="PF00307">
    <property type="entry name" value="CH"/>
    <property type="match status" value="1"/>
</dbReference>
<feature type="coiled-coil region" evidence="1">
    <location>
        <begin position="628"/>
        <end position="655"/>
    </location>
</feature>
<dbReference type="Pfam" id="PF03836">
    <property type="entry name" value="RasGAP_C"/>
    <property type="match status" value="1"/>
</dbReference>
<dbReference type="PANTHER" id="PTHR14149:SF14">
    <property type="entry name" value="CALPONIN-HOMOLOGY (CH) DOMAIN-CONTAINING PROTEIN"/>
    <property type="match status" value="1"/>
</dbReference>
<proteinExistence type="predicted"/>
<keyword evidence="1" id="KW-0175">Coiled coil</keyword>
<dbReference type="SMART" id="SM00033">
    <property type="entry name" value="CH"/>
    <property type="match status" value="1"/>
</dbReference>
<dbReference type="InterPro" id="IPR000048">
    <property type="entry name" value="IQ_motif_EF-hand-BS"/>
</dbReference>
<evidence type="ECO:0000313" key="5">
    <source>
        <dbReference type="Proteomes" id="UP000054097"/>
    </source>
</evidence>
<dbReference type="Gene3D" id="1.10.418.10">
    <property type="entry name" value="Calponin-like domain"/>
    <property type="match status" value="1"/>
</dbReference>
<gene>
    <name evidence="4" type="ORF">M408DRAFT_309689</name>
</gene>
<dbReference type="InterPro" id="IPR001936">
    <property type="entry name" value="RasGAP_dom"/>
</dbReference>
<dbReference type="STRING" id="933852.A0A0C2XX19"/>
<dbReference type="PROSITE" id="PS50021">
    <property type="entry name" value="CH"/>
    <property type="match status" value="1"/>
</dbReference>
<dbReference type="GO" id="GO:1903479">
    <property type="term" value="P:mitotic actomyosin contractile ring assembly actin filament organization"/>
    <property type="evidence" value="ECO:0007669"/>
    <property type="project" value="TreeGrafter"/>
</dbReference>
<dbReference type="GO" id="GO:0005096">
    <property type="term" value="F:GTPase activator activity"/>
    <property type="evidence" value="ECO:0007669"/>
    <property type="project" value="TreeGrafter"/>
</dbReference>
<evidence type="ECO:0000313" key="4">
    <source>
        <dbReference type="EMBL" id="KIM33412.1"/>
    </source>
</evidence>
<dbReference type="PROSITE" id="PS50018">
    <property type="entry name" value="RAS_GTPASE_ACTIV_2"/>
    <property type="match status" value="1"/>
</dbReference>
<feature type="domain" description="Calponin-homology (CH)" evidence="3">
    <location>
        <begin position="55"/>
        <end position="164"/>
    </location>
</feature>
<dbReference type="GO" id="GO:0110085">
    <property type="term" value="C:mitotic actomyosin contractile ring"/>
    <property type="evidence" value="ECO:0007669"/>
    <property type="project" value="TreeGrafter"/>
</dbReference>
<feature type="domain" description="Ras-GAP" evidence="2">
    <location>
        <begin position="751"/>
        <end position="978"/>
    </location>
</feature>
<evidence type="ECO:0000259" key="3">
    <source>
        <dbReference type="PROSITE" id="PS50021"/>
    </source>
</evidence>
<evidence type="ECO:0000256" key="1">
    <source>
        <dbReference type="SAM" id="Coils"/>
    </source>
</evidence>
<dbReference type="Gene3D" id="1.10.506.10">
    <property type="entry name" value="GTPase Activation - p120gap, domain 1"/>
    <property type="match status" value="1"/>
</dbReference>
<reference evidence="4 5" key="1">
    <citation type="submission" date="2014-04" db="EMBL/GenBank/DDBJ databases">
        <authorList>
            <consortium name="DOE Joint Genome Institute"/>
            <person name="Kuo A."/>
            <person name="Zuccaro A."/>
            <person name="Kohler A."/>
            <person name="Nagy L.G."/>
            <person name="Floudas D."/>
            <person name="Copeland A."/>
            <person name="Barry K.W."/>
            <person name="Cichocki N."/>
            <person name="Veneault-Fourrey C."/>
            <person name="LaButti K."/>
            <person name="Lindquist E.A."/>
            <person name="Lipzen A."/>
            <person name="Lundell T."/>
            <person name="Morin E."/>
            <person name="Murat C."/>
            <person name="Sun H."/>
            <person name="Tunlid A."/>
            <person name="Henrissat B."/>
            <person name="Grigoriev I.V."/>
            <person name="Hibbett D.S."/>
            <person name="Martin F."/>
            <person name="Nordberg H.P."/>
            <person name="Cantor M.N."/>
            <person name="Hua S.X."/>
        </authorList>
    </citation>
    <scope>NUCLEOTIDE SEQUENCE [LARGE SCALE GENOMIC DNA]</scope>
    <source>
        <strain evidence="4 5">MAFF 305830</strain>
    </source>
</reference>
<dbReference type="HOGENOM" id="CLU_000972_1_0_1"/>
<dbReference type="Gene3D" id="1.20.5.190">
    <property type="match status" value="1"/>
</dbReference>
<dbReference type="InterPro" id="IPR001715">
    <property type="entry name" value="CH_dom"/>
</dbReference>
<protein>
    <recommendedName>
        <fullName evidence="6">Ras-GAP domain-containing protein</fullName>
    </recommendedName>
</protein>
<dbReference type="SMART" id="SM00323">
    <property type="entry name" value="RasGAP"/>
    <property type="match status" value="1"/>
</dbReference>
<dbReference type="InterPro" id="IPR036872">
    <property type="entry name" value="CH_dom_sf"/>
</dbReference>
<dbReference type="SMART" id="SM00015">
    <property type="entry name" value="IQ"/>
    <property type="match status" value="9"/>
</dbReference>
<keyword evidence="5" id="KW-1185">Reference proteome</keyword>
<dbReference type="EMBL" id="KN824278">
    <property type="protein sequence ID" value="KIM33412.1"/>
    <property type="molecule type" value="Genomic_DNA"/>
</dbReference>
<dbReference type="OrthoDB" id="775356at2759"/>
<dbReference type="Pfam" id="PF00612">
    <property type="entry name" value="IQ"/>
    <property type="match status" value="4"/>
</dbReference>